<proteinExistence type="predicted"/>
<dbReference type="EMBL" id="MGHU01000036">
    <property type="protein sequence ID" value="OGM77008.1"/>
    <property type="molecule type" value="Genomic_DNA"/>
</dbReference>
<gene>
    <name evidence="3" type="ORF">A2188_02920</name>
</gene>
<dbReference type="AlphaFoldDB" id="A0A1F8CMR3"/>
<dbReference type="Proteomes" id="UP000179241">
    <property type="component" value="Unassembled WGS sequence"/>
</dbReference>
<name>A0A1F8CMR3_9BACT</name>
<evidence type="ECO:0000313" key="4">
    <source>
        <dbReference type="Proteomes" id="UP000179241"/>
    </source>
</evidence>
<dbReference type="PANTHER" id="PTHR46401">
    <property type="entry name" value="GLYCOSYLTRANSFERASE WBBK-RELATED"/>
    <property type="match status" value="1"/>
</dbReference>
<feature type="domain" description="Glycosyl transferase family 1" evidence="2">
    <location>
        <begin position="163"/>
        <end position="322"/>
    </location>
</feature>
<dbReference type="CDD" id="cd03801">
    <property type="entry name" value="GT4_PimA-like"/>
    <property type="match status" value="1"/>
</dbReference>
<accession>A0A1F8CMR3</accession>
<reference evidence="3 4" key="1">
    <citation type="journal article" date="2016" name="Nat. Commun.">
        <title>Thousands of microbial genomes shed light on interconnected biogeochemical processes in an aquifer system.</title>
        <authorList>
            <person name="Anantharaman K."/>
            <person name="Brown C.T."/>
            <person name="Hug L.A."/>
            <person name="Sharon I."/>
            <person name="Castelle C.J."/>
            <person name="Probst A.J."/>
            <person name="Thomas B.C."/>
            <person name="Singh A."/>
            <person name="Wilkins M.J."/>
            <person name="Karaoz U."/>
            <person name="Brodie E.L."/>
            <person name="Williams K.H."/>
            <person name="Hubbard S.S."/>
            <person name="Banfield J.F."/>
        </authorList>
    </citation>
    <scope>NUCLEOTIDE SEQUENCE [LARGE SCALE GENOMIC DNA]</scope>
</reference>
<evidence type="ECO:0000313" key="3">
    <source>
        <dbReference type="EMBL" id="OGM77008.1"/>
    </source>
</evidence>
<comment type="caution">
    <text evidence="3">The sequence shown here is derived from an EMBL/GenBank/DDBJ whole genome shotgun (WGS) entry which is preliminary data.</text>
</comment>
<dbReference type="InterPro" id="IPR001296">
    <property type="entry name" value="Glyco_trans_1"/>
</dbReference>
<sequence length="347" mass="39515">MKGWLEADHKVTLFSSEYPGSVSKEVLDGVRIVRGGSQYLGVQFEGFKYYLANKEQFDLVVDQFHGIPFFTPLYVKKPILAVLQEVAGKVWLKNDLPWPLNWVVGLVGYLTEPLVFLFYKKTPFMVGSNSAREDLVKMKIPNKHITIVPHGVILPNKILQYPKEKVKTILFFGAVSKDKGIDDALEVFSLLNKKDEYQFWIAGRVSEYYRHLIRRRAKELDMSANLKTWLGFVSDDKKFELMSKAHVLINPSVKEGWGLVNIEANAMGTPVVAYKLPGLIDSVKQGVSGLLSESITSQGLTRLVEELLRDIKKYETCCANARMWSQNFTWDKSKKLSLELLEKCLNT</sequence>
<dbReference type="GO" id="GO:0016757">
    <property type="term" value="F:glycosyltransferase activity"/>
    <property type="evidence" value="ECO:0007669"/>
    <property type="project" value="InterPro"/>
</dbReference>
<dbReference type="Pfam" id="PF00534">
    <property type="entry name" value="Glycos_transf_1"/>
    <property type="match status" value="1"/>
</dbReference>
<dbReference type="Gene3D" id="3.40.50.2000">
    <property type="entry name" value="Glycogen Phosphorylase B"/>
    <property type="match status" value="2"/>
</dbReference>
<protein>
    <recommendedName>
        <fullName evidence="2">Glycosyl transferase family 1 domain-containing protein</fullName>
    </recommendedName>
</protein>
<dbReference type="SUPFAM" id="SSF53756">
    <property type="entry name" value="UDP-Glycosyltransferase/glycogen phosphorylase"/>
    <property type="match status" value="1"/>
</dbReference>
<dbReference type="PANTHER" id="PTHR46401:SF2">
    <property type="entry name" value="GLYCOSYLTRANSFERASE WBBK-RELATED"/>
    <property type="match status" value="1"/>
</dbReference>
<evidence type="ECO:0000259" key="2">
    <source>
        <dbReference type="Pfam" id="PF00534"/>
    </source>
</evidence>
<organism evidence="3 4">
    <name type="scientific">Candidatus Woesebacteria bacterium RIFOXYA1_FULL_43_9</name>
    <dbReference type="NCBI Taxonomy" id="1802534"/>
    <lineage>
        <taxon>Bacteria</taxon>
        <taxon>Candidatus Woeseibacteriota</taxon>
    </lineage>
</organism>
<evidence type="ECO:0000256" key="1">
    <source>
        <dbReference type="ARBA" id="ARBA00022679"/>
    </source>
</evidence>
<keyword evidence="1" id="KW-0808">Transferase</keyword>